<feature type="compositionally biased region" description="Polar residues" evidence="1">
    <location>
        <begin position="518"/>
        <end position="529"/>
    </location>
</feature>
<feature type="transmembrane region" description="Helical" evidence="2">
    <location>
        <begin position="43"/>
        <end position="64"/>
    </location>
</feature>
<evidence type="ECO:0000256" key="2">
    <source>
        <dbReference type="SAM" id="Phobius"/>
    </source>
</evidence>
<keyword evidence="4" id="KW-1185">Reference proteome</keyword>
<organism evidence="3 4">
    <name type="scientific">Mycena albidolilacea</name>
    <dbReference type="NCBI Taxonomy" id="1033008"/>
    <lineage>
        <taxon>Eukaryota</taxon>
        <taxon>Fungi</taxon>
        <taxon>Dikarya</taxon>
        <taxon>Basidiomycota</taxon>
        <taxon>Agaricomycotina</taxon>
        <taxon>Agaricomycetes</taxon>
        <taxon>Agaricomycetidae</taxon>
        <taxon>Agaricales</taxon>
        <taxon>Marasmiineae</taxon>
        <taxon>Mycenaceae</taxon>
        <taxon>Mycena</taxon>
    </lineage>
</organism>
<evidence type="ECO:0000313" key="3">
    <source>
        <dbReference type="EMBL" id="KAJ7356824.1"/>
    </source>
</evidence>
<evidence type="ECO:0000313" key="4">
    <source>
        <dbReference type="Proteomes" id="UP001218218"/>
    </source>
</evidence>
<reference evidence="3" key="1">
    <citation type="submission" date="2023-03" db="EMBL/GenBank/DDBJ databases">
        <title>Massive genome expansion in bonnet fungi (Mycena s.s.) driven by repeated elements and novel gene families across ecological guilds.</title>
        <authorList>
            <consortium name="Lawrence Berkeley National Laboratory"/>
            <person name="Harder C.B."/>
            <person name="Miyauchi S."/>
            <person name="Viragh M."/>
            <person name="Kuo A."/>
            <person name="Thoen E."/>
            <person name="Andreopoulos B."/>
            <person name="Lu D."/>
            <person name="Skrede I."/>
            <person name="Drula E."/>
            <person name="Henrissat B."/>
            <person name="Morin E."/>
            <person name="Kohler A."/>
            <person name="Barry K."/>
            <person name="LaButti K."/>
            <person name="Morin E."/>
            <person name="Salamov A."/>
            <person name="Lipzen A."/>
            <person name="Mereny Z."/>
            <person name="Hegedus B."/>
            <person name="Baldrian P."/>
            <person name="Stursova M."/>
            <person name="Weitz H."/>
            <person name="Taylor A."/>
            <person name="Grigoriev I.V."/>
            <person name="Nagy L.G."/>
            <person name="Martin F."/>
            <person name="Kauserud H."/>
        </authorList>
    </citation>
    <scope>NUCLEOTIDE SEQUENCE</scope>
    <source>
        <strain evidence="3">CBHHK002</strain>
    </source>
</reference>
<feature type="transmembrane region" description="Helical" evidence="2">
    <location>
        <begin position="12"/>
        <end position="37"/>
    </location>
</feature>
<keyword evidence="2" id="KW-1133">Transmembrane helix</keyword>
<evidence type="ECO:0000256" key="1">
    <source>
        <dbReference type="SAM" id="MobiDB-lite"/>
    </source>
</evidence>
<feature type="region of interest" description="Disordered" evidence="1">
    <location>
        <begin position="509"/>
        <end position="549"/>
    </location>
</feature>
<dbReference type="EMBL" id="JARIHO010000008">
    <property type="protein sequence ID" value="KAJ7356824.1"/>
    <property type="molecule type" value="Genomic_DNA"/>
</dbReference>
<feature type="region of interest" description="Disordered" evidence="1">
    <location>
        <begin position="303"/>
        <end position="322"/>
    </location>
</feature>
<name>A0AAD7EZ19_9AGAR</name>
<dbReference type="AlphaFoldDB" id="A0AAD7EZ19"/>
<accession>A0AAD7EZ19</accession>
<keyword evidence="2" id="KW-0472">Membrane</keyword>
<feature type="compositionally biased region" description="Pro residues" evidence="1">
    <location>
        <begin position="532"/>
        <end position="545"/>
    </location>
</feature>
<protein>
    <submittedName>
        <fullName evidence="3">Uncharacterized protein</fullName>
    </submittedName>
</protein>
<proteinExistence type="predicted"/>
<gene>
    <name evidence="3" type="ORF">DFH08DRAFT_802801</name>
</gene>
<dbReference type="Proteomes" id="UP001218218">
    <property type="component" value="Unassembled WGS sequence"/>
</dbReference>
<comment type="caution">
    <text evidence="3">The sequence shown here is derived from an EMBL/GenBank/DDBJ whole genome shotgun (WGS) entry which is preliminary data.</text>
</comment>
<keyword evidence="2" id="KW-0812">Transmembrane</keyword>
<sequence length="787" mass="82385">MYSRLDLIRDFMLGLMVVITVDTLVKLGFHNIVAYVASLSPTFVLVIIALNLLVLDAIYILSLLRRAFTIAKRARAPGVSQDRFEPSTSLVVHEGPRQRSTDLIVSLALQLAARVQLFAVSLDVVYLLPLRRTFTIVKRARAPGVSQDRFEPSTSLVVHEGLRQRSTDLTVALALRWAARVQFVAMSCPMVSALLADVDDSESASSSAAVYSIPGEFVGEAPVVGLLYFPLLAFCCSVFVSFDAVADSMPLLVWVCQQVQDICAMWRIVSGPEYSSVLLPAYNNIPIVHTTPVSAALQPNNTEAQTDETGAVDAADSDSENDEADITLVEENQRLLTYSKSNLGLPTTQSEPIFASHTGLHSMLPTCLSSPAQLGALPSFASIADTEVDAVIEPEGDQDDESENIEEVDQEAEATFISASQSALIVSHTTRAQSTLESSASYPIRLRAAPSFPSLEYISTDIEIEETAPDFILTADVDDSLVESSPASSCLATVESAVFAAETDLNDGTFKQTDMETSDPSPSALNASVTPFLPPGPPANPPAPVAAPALASAPAPAPAIAPSFAPAPGLNASVPPFVSSPASINAPAPVPASALAPASAPTPSLNASVSCFVRSPVLINPPAPVPASTPAPAPVPTPGLNASVAPFVSSLPPAPARTPAPAPVPGLNVFVPAFVPSVALAPPVLRSLNATSTEFIPEIMPATTTIGKGASSVSAPVVGPEIILHGAPPLHWAPGRSKVIFVPAPPRTPGPVPFRTRVTSRNWAPGRSNTLPAPIPIVAPPSAPMRP</sequence>